<evidence type="ECO:0000256" key="6">
    <source>
        <dbReference type="ARBA" id="ARBA00023136"/>
    </source>
</evidence>
<keyword evidence="4 7" id="KW-0812">Transmembrane</keyword>
<keyword evidence="6 7" id="KW-0472">Membrane</keyword>
<feature type="transmembrane region" description="Helical" evidence="7">
    <location>
        <begin position="111"/>
        <end position="133"/>
    </location>
</feature>
<dbReference type="CDD" id="cd06261">
    <property type="entry name" value="TM_PBP2"/>
    <property type="match status" value="1"/>
</dbReference>
<evidence type="ECO:0000256" key="3">
    <source>
        <dbReference type="ARBA" id="ARBA00022475"/>
    </source>
</evidence>
<name>A0A839K3H4_9FIRM</name>
<reference evidence="9 10" key="1">
    <citation type="submission" date="2020-07" db="EMBL/GenBank/DDBJ databases">
        <title>Characterization and genome sequencing of isolate MD1, a novel member within the family Lachnospiraceae.</title>
        <authorList>
            <person name="Rettenmaier R."/>
            <person name="Di Bello L."/>
            <person name="Zinser C."/>
            <person name="Scheitz K."/>
            <person name="Liebl W."/>
            <person name="Zverlov V."/>
        </authorList>
    </citation>
    <scope>NUCLEOTIDE SEQUENCE [LARGE SCALE GENOMIC DNA]</scope>
    <source>
        <strain evidence="9 10">MD1</strain>
    </source>
</reference>
<protein>
    <submittedName>
        <fullName evidence="9">Carbohydrate ABC transporter permease</fullName>
    </submittedName>
</protein>
<comment type="subcellular location">
    <subcellularLocation>
        <location evidence="1 7">Cell membrane</location>
        <topology evidence="1 7">Multi-pass membrane protein</topology>
    </subcellularLocation>
</comment>
<dbReference type="InterPro" id="IPR035906">
    <property type="entry name" value="MetI-like_sf"/>
</dbReference>
<keyword evidence="2 7" id="KW-0813">Transport</keyword>
<feature type="transmembrane region" description="Helical" evidence="7">
    <location>
        <begin position="188"/>
        <end position="211"/>
    </location>
</feature>
<organism evidence="9 10">
    <name type="scientific">Variimorphobacter saccharofermentans</name>
    <dbReference type="NCBI Taxonomy" id="2755051"/>
    <lineage>
        <taxon>Bacteria</taxon>
        <taxon>Bacillati</taxon>
        <taxon>Bacillota</taxon>
        <taxon>Clostridia</taxon>
        <taxon>Lachnospirales</taxon>
        <taxon>Lachnospiraceae</taxon>
        <taxon>Variimorphobacter</taxon>
    </lineage>
</organism>
<proteinExistence type="inferred from homology"/>
<dbReference type="InterPro" id="IPR000515">
    <property type="entry name" value="MetI-like"/>
</dbReference>
<keyword evidence="5 7" id="KW-1133">Transmembrane helix</keyword>
<feature type="transmembrane region" description="Helical" evidence="7">
    <location>
        <begin position="145"/>
        <end position="167"/>
    </location>
</feature>
<feature type="transmembrane region" description="Helical" evidence="7">
    <location>
        <begin position="80"/>
        <end position="99"/>
    </location>
</feature>
<keyword evidence="3" id="KW-1003">Cell membrane</keyword>
<evidence type="ECO:0000256" key="1">
    <source>
        <dbReference type="ARBA" id="ARBA00004651"/>
    </source>
</evidence>
<comment type="similarity">
    <text evidence="7">Belongs to the binding-protein-dependent transport system permease family.</text>
</comment>
<evidence type="ECO:0000259" key="8">
    <source>
        <dbReference type="PROSITE" id="PS50928"/>
    </source>
</evidence>
<feature type="domain" description="ABC transmembrane type-1" evidence="8">
    <location>
        <begin position="76"/>
        <end position="267"/>
    </location>
</feature>
<dbReference type="InterPro" id="IPR050901">
    <property type="entry name" value="BP-dep_ABC_trans_perm"/>
</dbReference>
<dbReference type="RefSeq" id="WP_228353540.1">
    <property type="nucleotide sequence ID" value="NZ_JACEGA010000001.1"/>
</dbReference>
<evidence type="ECO:0000256" key="4">
    <source>
        <dbReference type="ARBA" id="ARBA00022692"/>
    </source>
</evidence>
<feature type="transmembrane region" description="Helical" evidence="7">
    <location>
        <begin position="246"/>
        <end position="267"/>
    </location>
</feature>
<feature type="transmembrane region" description="Helical" evidence="7">
    <location>
        <begin position="12"/>
        <end position="34"/>
    </location>
</feature>
<sequence>METELKLSKAKNVVYCILSIVILGILLFPIYWIFVTSLKTEKEIFQIPPSFWPKILNTKSYLAQLGSGDFNMFRSFGNSMIISVGAMAISIVLAVPASYGIAKYHFKGKRAVILGFLVTQMLPVSVLLTPLFITFQKMNLYNTWWSTILSDATIGIPFSVLILKNFFATIPKEIEEAAYIDGCNKFTSFVRVLIPIAKPGVVVCGIFSFLYGWGDLAYGMTFILDQEKRPITAGIFNFIGQYGTKWSYLTAFAVVTIIPVALIFILMQKYIISGMTSGAVKG</sequence>
<gene>
    <name evidence="9" type="ORF">H0486_13695</name>
</gene>
<dbReference type="SUPFAM" id="SSF161098">
    <property type="entry name" value="MetI-like"/>
    <property type="match status" value="1"/>
</dbReference>
<evidence type="ECO:0000256" key="2">
    <source>
        <dbReference type="ARBA" id="ARBA00022448"/>
    </source>
</evidence>
<dbReference type="Gene3D" id="1.10.3720.10">
    <property type="entry name" value="MetI-like"/>
    <property type="match status" value="1"/>
</dbReference>
<dbReference type="GO" id="GO:0055085">
    <property type="term" value="P:transmembrane transport"/>
    <property type="evidence" value="ECO:0007669"/>
    <property type="project" value="InterPro"/>
</dbReference>
<dbReference type="PANTHER" id="PTHR32243:SF18">
    <property type="entry name" value="INNER MEMBRANE ABC TRANSPORTER PERMEASE PROTEIN YCJP"/>
    <property type="match status" value="1"/>
</dbReference>
<dbReference type="PROSITE" id="PS50928">
    <property type="entry name" value="ABC_TM1"/>
    <property type="match status" value="1"/>
</dbReference>
<dbReference type="Proteomes" id="UP000574276">
    <property type="component" value="Unassembled WGS sequence"/>
</dbReference>
<dbReference type="EMBL" id="JACEGA010000001">
    <property type="protein sequence ID" value="MBB2183928.1"/>
    <property type="molecule type" value="Genomic_DNA"/>
</dbReference>
<keyword evidence="10" id="KW-1185">Reference proteome</keyword>
<evidence type="ECO:0000256" key="7">
    <source>
        <dbReference type="RuleBase" id="RU363032"/>
    </source>
</evidence>
<dbReference type="Pfam" id="PF00528">
    <property type="entry name" value="BPD_transp_1"/>
    <property type="match status" value="1"/>
</dbReference>
<evidence type="ECO:0000313" key="9">
    <source>
        <dbReference type="EMBL" id="MBB2183928.1"/>
    </source>
</evidence>
<dbReference type="PANTHER" id="PTHR32243">
    <property type="entry name" value="MALTOSE TRANSPORT SYSTEM PERMEASE-RELATED"/>
    <property type="match status" value="1"/>
</dbReference>
<dbReference type="AlphaFoldDB" id="A0A839K3H4"/>
<evidence type="ECO:0000313" key="10">
    <source>
        <dbReference type="Proteomes" id="UP000574276"/>
    </source>
</evidence>
<evidence type="ECO:0000256" key="5">
    <source>
        <dbReference type="ARBA" id="ARBA00022989"/>
    </source>
</evidence>
<dbReference type="GO" id="GO:0005886">
    <property type="term" value="C:plasma membrane"/>
    <property type="evidence" value="ECO:0007669"/>
    <property type="project" value="UniProtKB-SubCell"/>
</dbReference>
<accession>A0A839K3H4</accession>
<comment type="caution">
    <text evidence="9">The sequence shown here is derived from an EMBL/GenBank/DDBJ whole genome shotgun (WGS) entry which is preliminary data.</text>
</comment>